<comment type="caution">
    <text evidence="2">The sequence shown here is derived from an EMBL/GenBank/DDBJ whole genome shotgun (WGS) entry which is preliminary data.</text>
</comment>
<sequence>MGAEDLESYKESCTASLKEKTFSELIRTLAFKEAEEFCDIQYADNPKKDCRASARYWSAVKEFSEQRFESSLDKFKTAKQILGGKDDPKDWQKRPGWGATDDMIRYLEKRSSLGKTDAEYKQKVAFIYLSETDAEQGGKRFQSKLDPCTIGHLNLSMGLVARYLETFTNGRFSLEFENLIFNTKVTKLETKMVSLTSLQPWTEDFAVQLGEINRKFDTLLVVFPQVGGRATGGSNFFPIIPGVLNGEIRGTISLPAGWATVSNYPQIFHEYLHTVEMMTGIESTSHGSAQQARIEAFTGLPKSGESDWAEWFFRNTILEKVNQASEKKGGSGWKTVFGRSASFPFLLSDESIRKLYRLKNEKGEDYVKELRNKAEEYNKQAYKLYNSQKNKEAAEQSFLSATTFPWTFLYIKNAKWFIENSSLKKDSKEIMLEKLKELKKEYYPTESD</sequence>
<evidence type="ECO:0000256" key="1">
    <source>
        <dbReference type="SAM" id="Coils"/>
    </source>
</evidence>
<dbReference type="RefSeq" id="WP_167884308.1">
    <property type="nucleotide sequence ID" value="NZ_RQHV01000002.1"/>
</dbReference>
<evidence type="ECO:0000313" key="2">
    <source>
        <dbReference type="EMBL" id="TGN14659.1"/>
    </source>
</evidence>
<reference evidence="2" key="1">
    <citation type="journal article" date="2019" name="PLoS Negl. Trop. Dis.">
        <title>Revisiting the worldwide diversity of Leptospira species in the environment.</title>
        <authorList>
            <person name="Vincent A.T."/>
            <person name="Schiettekatte O."/>
            <person name="Bourhy P."/>
            <person name="Veyrier F.J."/>
            <person name="Picardeau M."/>
        </authorList>
    </citation>
    <scope>NUCLEOTIDE SEQUENCE [LARGE SCALE GENOMIC DNA]</scope>
    <source>
        <strain evidence="2">201400974</strain>
    </source>
</reference>
<accession>A0A4V3JXT8</accession>
<keyword evidence="1" id="KW-0175">Coiled coil</keyword>
<feature type="coiled-coil region" evidence="1">
    <location>
        <begin position="360"/>
        <end position="387"/>
    </location>
</feature>
<dbReference type="AlphaFoldDB" id="A0A4V3JXT8"/>
<evidence type="ECO:0000313" key="3">
    <source>
        <dbReference type="Proteomes" id="UP000298264"/>
    </source>
</evidence>
<protein>
    <recommendedName>
        <fullName evidence="4">DUF4932 domain-containing protein</fullName>
    </recommendedName>
</protein>
<evidence type="ECO:0008006" key="4">
    <source>
        <dbReference type="Google" id="ProtNLM"/>
    </source>
</evidence>
<dbReference type="Proteomes" id="UP000298264">
    <property type="component" value="Unassembled WGS sequence"/>
</dbReference>
<gene>
    <name evidence="2" type="ORF">EHS11_01325</name>
</gene>
<keyword evidence="3" id="KW-1185">Reference proteome</keyword>
<proteinExistence type="predicted"/>
<dbReference type="EMBL" id="RQHV01000002">
    <property type="protein sequence ID" value="TGN14659.1"/>
    <property type="molecule type" value="Genomic_DNA"/>
</dbReference>
<organism evidence="2 3">
    <name type="scientific">Leptospira ilyithenensis</name>
    <dbReference type="NCBI Taxonomy" id="2484901"/>
    <lineage>
        <taxon>Bacteria</taxon>
        <taxon>Pseudomonadati</taxon>
        <taxon>Spirochaetota</taxon>
        <taxon>Spirochaetia</taxon>
        <taxon>Leptospirales</taxon>
        <taxon>Leptospiraceae</taxon>
        <taxon>Leptospira</taxon>
    </lineage>
</organism>
<name>A0A4V3JXT8_9LEPT</name>